<protein>
    <submittedName>
        <fullName evidence="1">Uncharacterized protein</fullName>
    </submittedName>
</protein>
<accession>A0AAV4RSL1</accession>
<dbReference type="AlphaFoldDB" id="A0AAV4RSL1"/>
<proteinExistence type="predicted"/>
<organism evidence="1 2">
    <name type="scientific">Caerostris darwini</name>
    <dbReference type="NCBI Taxonomy" id="1538125"/>
    <lineage>
        <taxon>Eukaryota</taxon>
        <taxon>Metazoa</taxon>
        <taxon>Ecdysozoa</taxon>
        <taxon>Arthropoda</taxon>
        <taxon>Chelicerata</taxon>
        <taxon>Arachnida</taxon>
        <taxon>Araneae</taxon>
        <taxon>Araneomorphae</taxon>
        <taxon>Entelegynae</taxon>
        <taxon>Araneoidea</taxon>
        <taxon>Araneidae</taxon>
        <taxon>Caerostris</taxon>
    </lineage>
</organism>
<evidence type="ECO:0000313" key="2">
    <source>
        <dbReference type="Proteomes" id="UP001054837"/>
    </source>
</evidence>
<reference evidence="1 2" key="1">
    <citation type="submission" date="2021-06" db="EMBL/GenBank/DDBJ databases">
        <title>Caerostris darwini draft genome.</title>
        <authorList>
            <person name="Kono N."/>
            <person name="Arakawa K."/>
        </authorList>
    </citation>
    <scope>NUCLEOTIDE SEQUENCE [LARGE SCALE GENOMIC DNA]</scope>
</reference>
<keyword evidence="2" id="KW-1185">Reference proteome</keyword>
<evidence type="ECO:0000313" key="1">
    <source>
        <dbReference type="EMBL" id="GIY24559.1"/>
    </source>
</evidence>
<sequence>MKTDAIANESPAPGVDCRFWEWQDQHKLPRSFKKGRAKTKTVDDKGQPAAAVERRVLCFQRILDLLCDYAPKLSCCDCSQIMECMQQTDAKSHRIAQRNLSWVVIHIGGRLSPFA</sequence>
<dbReference type="EMBL" id="BPLQ01006708">
    <property type="protein sequence ID" value="GIY24559.1"/>
    <property type="molecule type" value="Genomic_DNA"/>
</dbReference>
<gene>
    <name evidence="1" type="ORF">CDAR_16231</name>
</gene>
<comment type="caution">
    <text evidence="1">The sequence shown here is derived from an EMBL/GenBank/DDBJ whole genome shotgun (WGS) entry which is preliminary data.</text>
</comment>
<dbReference type="Proteomes" id="UP001054837">
    <property type="component" value="Unassembled WGS sequence"/>
</dbReference>
<name>A0AAV4RSL1_9ARAC</name>